<dbReference type="PROSITE" id="PS00105">
    <property type="entry name" value="AA_TRANSFER_CLASS_1"/>
    <property type="match status" value="1"/>
</dbReference>
<comment type="similarity">
    <text evidence="2 6">Belongs to the class-I pyridoxal-phosphate-dependent aminotransferase family.</text>
</comment>
<proteinExistence type="inferred from homology"/>
<evidence type="ECO:0000259" key="7">
    <source>
        <dbReference type="Pfam" id="PF00155"/>
    </source>
</evidence>
<evidence type="ECO:0000256" key="6">
    <source>
        <dbReference type="RuleBase" id="RU000481"/>
    </source>
</evidence>
<sequence length="395" mass="44438">MEHLINQAVRQMQVSGIRKIANMVAKYPDVINLTLGQPDFTTPEHIKIAGKRAIDEDKTFYTHNAGLFELRKAASDYLYQKYQLSYHPDDEVIITTGASEAIDIAFRTILEEGCEVILPAPVYPGYGPLIQLCGAVPVYVDTSANGFKLNAEMIQNNLTEKTRCLVLPYPSNPVGSILDEKTLTEIADLLKDKEIFIITDEIYSELTYGKKHTSIASFPEMRDKTIVINGLSKSHSMTGWRIGVTFAPAYLTAEMVKVHLYNATCASSISQYAAVEAFTRGIEDPIEMKKEYQARRDYVYDRLVSMGFEVDKPDGAFYMFPSIKQWNMKSFDFVTQLLEKRRVAVVPGDVFSEFGEGYIRIAYAYSMETLAEGCNRIEQFVQTLNMEKGGKGGCK</sequence>
<evidence type="ECO:0000256" key="2">
    <source>
        <dbReference type="ARBA" id="ARBA00007441"/>
    </source>
</evidence>
<keyword evidence="4 6" id="KW-0808">Transferase</keyword>
<name>A0ABR5NDW3_BRECH</name>
<evidence type="ECO:0000256" key="5">
    <source>
        <dbReference type="ARBA" id="ARBA00022898"/>
    </source>
</evidence>
<accession>A0ABR5NDW3</accession>
<dbReference type="InterPro" id="IPR015421">
    <property type="entry name" value="PyrdxlP-dep_Trfase_major"/>
</dbReference>
<dbReference type="InterPro" id="IPR015424">
    <property type="entry name" value="PyrdxlP-dep_Trfase"/>
</dbReference>
<dbReference type="SUPFAM" id="SSF53383">
    <property type="entry name" value="PLP-dependent transferases"/>
    <property type="match status" value="1"/>
</dbReference>
<dbReference type="EC" id="2.6.1.-" evidence="6"/>
<reference evidence="8 9" key="1">
    <citation type="submission" date="2015-09" db="EMBL/GenBank/DDBJ databases">
        <title>Genome sequencing project for genomic taxonomy and phylogenomics of Bacillus-like bacteria.</title>
        <authorList>
            <person name="Liu B."/>
            <person name="Wang J."/>
            <person name="Zhu Y."/>
            <person name="Liu G."/>
            <person name="Chen Q."/>
            <person name="Chen Z."/>
            <person name="Lan J."/>
            <person name="Che J."/>
            <person name="Ge C."/>
            <person name="Shi H."/>
            <person name="Pan Z."/>
            <person name="Liu X."/>
        </authorList>
    </citation>
    <scope>NUCLEOTIDE SEQUENCE [LARGE SCALE GENOMIC DNA]</scope>
    <source>
        <strain evidence="8 9">DSM 8552</strain>
    </source>
</reference>
<evidence type="ECO:0000256" key="1">
    <source>
        <dbReference type="ARBA" id="ARBA00001933"/>
    </source>
</evidence>
<dbReference type="Gene3D" id="3.90.1150.10">
    <property type="entry name" value="Aspartate Aminotransferase, domain 1"/>
    <property type="match status" value="1"/>
</dbReference>
<dbReference type="InterPro" id="IPR004838">
    <property type="entry name" value="NHTrfase_class1_PyrdxlP-BS"/>
</dbReference>
<dbReference type="InterPro" id="IPR004839">
    <property type="entry name" value="Aminotransferase_I/II_large"/>
</dbReference>
<dbReference type="EMBL" id="LJJB01000007">
    <property type="protein sequence ID" value="KQL49734.1"/>
    <property type="molecule type" value="Genomic_DNA"/>
</dbReference>
<dbReference type="InterPro" id="IPR015422">
    <property type="entry name" value="PyrdxlP-dep_Trfase_small"/>
</dbReference>
<dbReference type="Proteomes" id="UP000051063">
    <property type="component" value="Unassembled WGS sequence"/>
</dbReference>
<gene>
    <name evidence="8" type="ORF">AN963_08455</name>
</gene>
<dbReference type="CDD" id="cd00609">
    <property type="entry name" value="AAT_like"/>
    <property type="match status" value="1"/>
</dbReference>
<comment type="cofactor">
    <cofactor evidence="1 6">
        <name>pyridoxal 5'-phosphate</name>
        <dbReference type="ChEBI" id="CHEBI:597326"/>
    </cofactor>
</comment>
<keyword evidence="9" id="KW-1185">Reference proteome</keyword>
<dbReference type="RefSeq" id="WP_055744050.1">
    <property type="nucleotide sequence ID" value="NZ_LJJB01000007.1"/>
</dbReference>
<dbReference type="Pfam" id="PF00155">
    <property type="entry name" value="Aminotran_1_2"/>
    <property type="match status" value="1"/>
</dbReference>
<dbReference type="NCBIfam" id="NF005817">
    <property type="entry name" value="PRK07683.1"/>
    <property type="match status" value="1"/>
</dbReference>
<evidence type="ECO:0000313" key="9">
    <source>
        <dbReference type="Proteomes" id="UP000051063"/>
    </source>
</evidence>
<dbReference type="PANTHER" id="PTHR46383">
    <property type="entry name" value="ASPARTATE AMINOTRANSFERASE"/>
    <property type="match status" value="1"/>
</dbReference>
<dbReference type="Gene3D" id="3.40.640.10">
    <property type="entry name" value="Type I PLP-dependent aspartate aminotransferase-like (Major domain)"/>
    <property type="match status" value="1"/>
</dbReference>
<dbReference type="PANTHER" id="PTHR46383:SF4">
    <property type="entry name" value="AMINOTRANSFERASE"/>
    <property type="match status" value="1"/>
</dbReference>
<protein>
    <recommendedName>
        <fullName evidence="6">Aminotransferase</fullName>
        <ecNumber evidence="6">2.6.1.-</ecNumber>
    </recommendedName>
</protein>
<evidence type="ECO:0000256" key="4">
    <source>
        <dbReference type="ARBA" id="ARBA00022679"/>
    </source>
</evidence>
<keyword evidence="3 6" id="KW-0032">Aminotransferase</keyword>
<evidence type="ECO:0000313" key="8">
    <source>
        <dbReference type="EMBL" id="KQL49734.1"/>
    </source>
</evidence>
<evidence type="ECO:0000256" key="3">
    <source>
        <dbReference type="ARBA" id="ARBA00022576"/>
    </source>
</evidence>
<comment type="caution">
    <text evidence="8">The sequence shown here is derived from an EMBL/GenBank/DDBJ whole genome shotgun (WGS) entry which is preliminary data.</text>
</comment>
<dbReference type="GO" id="GO:0008483">
    <property type="term" value="F:transaminase activity"/>
    <property type="evidence" value="ECO:0007669"/>
    <property type="project" value="UniProtKB-KW"/>
</dbReference>
<feature type="domain" description="Aminotransferase class I/classII large" evidence="7">
    <location>
        <begin position="29"/>
        <end position="377"/>
    </location>
</feature>
<organism evidence="8 9">
    <name type="scientific">Brevibacillus choshinensis</name>
    <dbReference type="NCBI Taxonomy" id="54911"/>
    <lineage>
        <taxon>Bacteria</taxon>
        <taxon>Bacillati</taxon>
        <taxon>Bacillota</taxon>
        <taxon>Bacilli</taxon>
        <taxon>Bacillales</taxon>
        <taxon>Paenibacillaceae</taxon>
        <taxon>Brevibacillus</taxon>
    </lineage>
</organism>
<keyword evidence="5" id="KW-0663">Pyridoxal phosphate</keyword>
<dbReference type="InterPro" id="IPR050596">
    <property type="entry name" value="AspAT/PAT-like"/>
</dbReference>